<dbReference type="Pfam" id="PF21866">
    <property type="entry name" value="DUF6915"/>
    <property type="match status" value="1"/>
</dbReference>
<evidence type="ECO:0000259" key="1">
    <source>
        <dbReference type="Pfam" id="PF21866"/>
    </source>
</evidence>
<dbReference type="InterPro" id="IPR054061">
    <property type="entry name" value="DUF6915"/>
</dbReference>
<evidence type="ECO:0000313" key="3">
    <source>
        <dbReference type="Proteomes" id="UP000006732"/>
    </source>
</evidence>
<dbReference type="AlphaFoldDB" id="A1ARD0"/>
<dbReference type="KEGG" id="ppd:Ppro_2293"/>
<name>A1ARD0_PELPD</name>
<protein>
    <recommendedName>
        <fullName evidence="1">DUF6915 domain-containing protein</fullName>
    </recommendedName>
</protein>
<organism evidence="2 3">
    <name type="scientific">Pelobacter propionicus (strain DSM 2379 / NBRC 103807 / OttBd1)</name>
    <dbReference type="NCBI Taxonomy" id="338966"/>
    <lineage>
        <taxon>Bacteria</taxon>
        <taxon>Pseudomonadati</taxon>
        <taxon>Thermodesulfobacteriota</taxon>
        <taxon>Desulfuromonadia</taxon>
        <taxon>Desulfuromonadales</taxon>
        <taxon>Desulfuromonadaceae</taxon>
        <taxon>Pelobacter</taxon>
    </lineage>
</organism>
<dbReference type="HOGENOM" id="CLU_2371357_0_0_7"/>
<dbReference type="EMBL" id="CP000482">
    <property type="protein sequence ID" value="ABK99900.1"/>
    <property type="molecule type" value="Genomic_DNA"/>
</dbReference>
<sequence length="96" mass="11352">MPKLDEHCRESQKTFGKDFAEVHTWLDEFAGTPEYGFRHRRKRHHEAGIRKTIEIFGEVVAPVARQHIVSDLKQEGWTEKDHFPRDEADYVKMGLF</sequence>
<proteinExistence type="predicted"/>
<keyword evidence="3" id="KW-1185">Reference proteome</keyword>
<dbReference type="Proteomes" id="UP000006732">
    <property type="component" value="Chromosome"/>
</dbReference>
<dbReference type="OrthoDB" id="5459421at2"/>
<reference evidence="2 3" key="1">
    <citation type="submission" date="2006-10" db="EMBL/GenBank/DDBJ databases">
        <title>Complete sequence of chromosome of Pelobacter propionicus DSM 2379.</title>
        <authorList>
            <consortium name="US DOE Joint Genome Institute"/>
            <person name="Copeland A."/>
            <person name="Lucas S."/>
            <person name="Lapidus A."/>
            <person name="Barry K."/>
            <person name="Detter J.C."/>
            <person name="Glavina del Rio T."/>
            <person name="Hammon N."/>
            <person name="Israni S."/>
            <person name="Dalin E."/>
            <person name="Tice H."/>
            <person name="Pitluck S."/>
            <person name="Saunders E."/>
            <person name="Brettin T."/>
            <person name="Bruce D."/>
            <person name="Han C."/>
            <person name="Tapia R."/>
            <person name="Schmutz J."/>
            <person name="Larimer F."/>
            <person name="Land M."/>
            <person name="Hauser L."/>
            <person name="Kyrpides N."/>
            <person name="Kim E."/>
            <person name="Lovley D."/>
            <person name="Richardson P."/>
        </authorList>
    </citation>
    <scope>NUCLEOTIDE SEQUENCE [LARGE SCALE GENOMIC DNA]</scope>
    <source>
        <strain evidence="3">DSM 2379 / NBRC 103807 / OttBd1</strain>
    </source>
</reference>
<evidence type="ECO:0000313" key="2">
    <source>
        <dbReference type="EMBL" id="ABK99900.1"/>
    </source>
</evidence>
<dbReference type="RefSeq" id="WP_011736156.1">
    <property type="nucleotide sequence ID" value="NC_008609.1"/>
</dbReference>
<feature type="domain" description="DUF6915" evidence="1">
    <location>
        <begin position="6"/>
        <end position="69"/>
    </location>
</feature>
<gene>
    <name evidence="2" type="ordered locus">Ppro_2293</name>
</gene>
<accession>A1ARD0</accession>